<dbReference type="PANTHER" id="PTHR43343:SF3">
    <property type="entry name" value="PROTEASE DO-LIKE 8, CHLOROPLASTIC"/>
    <property type="match status" value="1"/>
</dbReference>
<evidence type="ECO:0000256" key="4">
    <source>
        <dbReference type="SAM" id="MobiDB-lite"/>
    </source>
</evidence>
<accession>A0A9D2QEF6</accession>
<sequence>MSGDSRDGQGNSGGPYGGFWGRGAQDEGAGQTGAGAGGQTGGQGSGTNGEYQDVESTAAQQRRWEALSQRYPAQQYPGQPTFGQQSPGQQTFGQQDFGGRAQPPYGPPPTSNDPAGSNGAAGASGKPDKSATRRFSTPAVAALLLAVGVGSSVVTTQVMKDTGTGVSGTATSFNQQNQGSNENTSTDSTPEPGTIEDVANKVLPSVVSIQMATQEGGAEGSGSIISPDGLILTNNHVVAGADGRGAQLSVTTNDGRQLEAEVVATDPQTDLAVIKANGADDLQPIEVGDSESLEVGQTVVAVGSPLGLSSTVTTGIVSAKNRPVQAGGEDGGEASLIDAIQTDAAINPGNSGGALVNLDGQLVGIPSVIATLGGGMGGESGSIGLGFAIPSSQAEKTSTQLIEDGRATHPVIGATVKTQSTSVGGEIVEVTDGGPAEEGGLEGGDVVTKVDDRIVDSGEGLIAAIRSHSVGDKVTLTVTDSEGDNEREVEVTLDESD</sequence>
<dbReference type="Pfam" id="PF13365">
    <property type="entry name" value="Trypsin_2"/>
    <property type="match status" value="1"/>
</dbReference>
<feature type="compositionally biased region" description="Low complexity" evidence="4">
    <location>
        <begin position="115"/>
        <end position="125"/>
    </location>
</feature>
<feature type="compositionally biased region" description="Low complexity" evidence="4">
    <location>
        <begin position="77"/>
        <end position="99"/>
    </location>
</feature>
<dbReference type="PROSITE" id="PS50106">
    <property type="entry name" value="PDZ"/>
    <property type="match status" value="1"/>
</dbReference>
<dbReference type="InterPro" id="IPR043504">
    <property type="entry name" value="Peptidase_S1_PA_chymotrypsin"/>
</dbReference>
<dbReference type="GO" id="GO:0006508">
    <property type="term" value="P:proteolysis"/>
    <property type="evidence" value="ECO:0007669"/>
    <property type="project" value="UniProtKB-KW"/>
</dbReference>
<keyword evidence="2" id="KW-0645">Protease</keyword>
<feature type="region of interest" description="Disordered" evidence="4">
    <location>
        <begin position="166"/>
        <end position="193"/>
    </location>
</feature>
<dbReference type="GO" id="GO:0004252">
    <property type="term" value="F:serine-type endopeptidase activity"/>
    <property type="evidence" value="ECO:0007669"/>
    <property type="project" value="InterPro"/>
</dbReference>
<dbReference type="PANTHER" id="PTHR43343">
    <property type="entry name" value="PEPTIDASE S12"/>
    <property type="match status" value="1"/>
</dbReference>
<evidence type="ECO:0000256" key="1">
    <source>
        <dbReference type="ARBA" id="ARBA00010541"/>
    </source>
</evidence>
<feature type="compositionally biased region" description="Gly residues" evidence="4">
    <location>
        <begin position="30"/>
        <end position="47"/>
    </location>
</feature>
<proteinExistence type="inferred from homology"/>
<dbReference type="InterPro" id="IPR001940">
    <property type="entry name" value="Peptidase_S1C"/>
</dbReference>
<feature type="domain" description="PDZ" evidence="5">
    <location>
        <begin position="398"/>
        <end position="482"/>
    </location>
</feature>
<dbReference type="SMART" id="SM00228">
    <property type="entry name" value="PDZ"/>
    <property type="match status" value="1"/>
</dbReference>
<dbReference type="SUPFAM" id="SSF50494">
    <property type="entry name" value="Trypsin-like serine proteases"/>
    <property type="match status" value="1"/>
</dbReference>
<dbReference type="InterPro" id="IPR001478">
    <property type="entry name" value="PDZ"/>
</dbReference>
<dbReference type="SUPFAM" id="SSF50156">
    <property type="entry name" value="PDZ domain-like"/>
    <property type="match status" value="1"/>
</dbReference>
<evidence type="ECO:0000256" key="2">
    <source>
        <dbReference type="ARBA" id="ARBA00022670"/>
    </source>
</evidence>
<evidence type="ECO:0000256" key="3">
    <source>
        <dbReference type="ARBA" id="ARBA00022801"/>
    </source>
</evidence>
<dbReference type="Pfam" id="PF13180">
    <property type="entry name" value="PDZ_2"/>
    <property type="match status" value="1"/>
</dbReference>
<comment type="caution">
    <text evidence="6">The sequence shown here is derived from an EMBL/GenBank/DDBJ whole genome shotgun (WGS) entry which is preliminary data.</text>
</comment>
<feature type="compositionally biased region" description="Polar residues" evidence="4">
    <location>
        <begin position="167"/>
        <end position="191"/>
    </location>
</feature>
<protein>
    <submittedName>
        <fullName evidence="6">Trypsin-like peptidase domain-containing protein</fullName>
    </submittedName>
</protein>
<dbReference type="EMBL" id="DWVP01000014">
    <property type="protein sequence ID" value="HJC85060.1"/>
    <property type="molecule type" value="Genomic_DNA"/>
</dbReference>
<evidence type="ECO:0000313" key="6">
    <source>
        <dbReference type="EMBL" id="HJC85060.1"/>
    </source>
</evidence>
<reference evidence="6" key="1">
    <citation type="journal article" date="2021" name="PeerJ">
        <title>Extensive microbial diversity within the chicken gut microbiome revealed by metagenomics and culture.</title>
        <authorList>
            <person name="Gilroy R."/>
            <person name="Ravi A."/>
            <person name="Getino M."/>
            <person name="Pursley I."/>
            <person name="Horton D.L."/>
            <person name="Alikhan N.F."/>
            <person name="Baker D."/>
            <person name="Gharbi K."/>
            <person name="Hall N."/>
            <person name="Watson M."/>
            <person name="Adriaenssens E.M."/>
            <person name="Foster-Nyarko E."/>
            <person name="Jarju S."/>
            <person name="Secka A."/>
            <person name="Antonio M."/>
            <person name="Oren A."/>
            <person name="Chaudhuri R.R."/>
            <person name="La Ragione R."/>
            <person name="Hildebrand F."/>
            <person name="Pallen M.J."/>
        </authorList>
    </citation>
    <scope>NUCLEOTIDE SEQUENCE</scope>
    <source>
        <strain evidence="6">ChiHjej13B12-4958</strain>
    </source>
</reference>
<comment type="similarity">
    <text evidence="1">Belongs to the peptidase S1C family.</text>
</comment>
<dbReference type="AlphaFoldDB" id="A0A9D2QEF6"/>
<gene>
    <name evidence="6" type="ORF">H9751_05880</name>
</gene>
<dbReference type="Gene3D" id="2.40.10.10">
    <property type="entry name" value="Trypsin-like serine proteases"/>
    <property type="match status" value="2"/>
</dbReference>
<keyword evidence="3" id="KW-0378">Hydrolase</keyword>
<dbReference type="InterPro" id="IPR009003">
    <property type="entry name" value="Peptidase_S1_PA"/>
</dbReference>
<dbReference type="InterPro" id="IPR051201">
    <property type="entry name" value="Chloro_Bact_Ser_Proteases"/>
</dbReference>
<feature type="region of interest" description="Disordered" evidence="4">
    <location>
        <begin position="1"/>
        <end position="133"/>
    </location>
</feature>
<organism evidence="6 7">
    <name type="scientific">Candidatus Corynebacterium faecigallinarum</name>
    <dbReference type="NCBI Taxonomy" id="2838528"/>
    <lineage>
        <taxon>Bacteria</taxon>
        <taxon>Bacillati</taxon>
        <taxon>Actinomycetota</taxon>
        <taxon>Actinomycetes</taxon>
        <taxon>Mycobacteriales</taxon>
        <taxon>Corynebacteriaceae</taxon>
        <taxon>Corynebacterium</taxon>
    </lineage>
</organism>
<dbReference type="Proteomes" id="UP000823858">
    <property type="component" value="Unassembled WGS sequence"/>
</dbReference>
<dbReference type="Gene3D" id="2.30.42.10">
    <property type="match status" value="1"/>
</dbReference>
<feature type="region of interest" description="Disordered" evidence="4">
    <location>
        <begin position="478"/>
        <end position="497"/>
    </location>
</feature>
<reference evidence="6" key="2">
    <citation type="submission" date="2021-04" db="EMBL/GenBank/DDBJ databases">
        <authorList>
            <person name="Gilroy R."/>
        </authorList>
    </citation>
    <scope>NUCLEOTIDE SEQUENCE</scope>
    <source>
        <strain evidence="6">ChiHjej13B12-4958</strain>
    </source>
</reference>
<dbReference type="PRINTS" id="PR00834">
    <property type="entry name" value="PROTEASES2C"/>
</dbReference>
<name>A0A9D2QEF6_9CORY</name>
<evidence type="ECO:0000313" key="7">
    <source>
        <dbReference type="Proteomes" id="UP000823858"/>
    </source>
</evidence>
<feature type="compositionally biased region" description="Gly residues" evidence="4">
    <location>
        <begin position="10"/>
        <end position="21"/>
    </location>
</feature>
<evidence type="ECO:0000259" key="5">
    <source>
        <dbReference type="PROSITE" id="PS50106"/>
    </source>
</evidence>
<dbReference type="InterPro" id="IPR036034">
    <property type="entry name" value="PDZ_sf"/>
</dbReference>